<dbReference type="InterPro" id="IPR022689">
    <property type="entry name" value="Iron_dep_repressor"/>
</dbReference>
<dbReference type="InterPro" id="IPR050536">
    <property type="entry name" value="DtxR_MntR_Metal-Reg"/>
</dbReference>
<dbReference type="GO" id="GO:0005737">
    <property type="term" value="C:cytoplasm"/>
    <property type="evidence" value="ECO:0007669"/>
    <property type="project" value="UniProtKB-SubCell"/>
</dbReference>
<feature type="domain" description="HTH dtxR-type" evidence="3">
    <location>
        <begin position="1"/>
        <end position="63"/>
    </location>
</feature>
<evidence type="ECO:0000256" key="2">
    <source>
        <dbReference type="ARBA" id="ARBA00011738"/>
    </source>
</evidence>
<dbReference type="InterPro" id="IPR036390">
    <property type="entry name" value="WH_DNA-bd_sf"/>
</dbReference>
<dbReference type="InterPro" id="IPR036388">
    <property type="entry name" value="WH-like_DNA-bd_sf"/>
</dbReference>
<dbReference type="STRING" id="246199.CUS_6738"/>
<dbReference type="GO" id="GO:0046983">
    <property type="term" value="F:protein dimerization activity"/>
    <property type="evidence" value="ECO:0007669"/>
    <property type="project" value="InterPro"/>
</dbReference>
<evidence type="ECO:0000256" key="1">
    <source>
        <dbReference type="ARBA" id="ARBA00004496"/>
    </source>
</evidence>
<dbReference type="RefSeq" id="WP_002850044.1">
    <property type="nucleotide sequence ID" value="NZ_ADKM02000085.1"/>
</dbReference>
<keyword evidence="5" id="KW-1185">Reference proteome</keyword>
<dbReference type="eggNOG" id="COG1321">
    <property type="taxonomic scope" value="Bacteria"/>
</dbReference>
<proteinExistence type="predicted"/>
<evidence type="ECO:0000259" key="3">
    <source>
        <dbReference type="PROSITE" id="PS50944"/>
    </source>
</evidence>
<evidence type="ECO:0000313" key="5">
    <source>
        <dbReference type="Proteomes" id="UP000004259"/>
    </source>
</evidence>
<comment type="subcellular location">
    <subcellularLocation>
        <location evidence="1">Cytoplasm</location>
    </subcellularLocation>
</comment>
<dbReference type="OrthoDB" id="1850794at2"/>
<dbReference type="GO" id="GO:0003700">
    <property type="term" value="F:DNA-binding transcription factor activity"/>
    <property type="evidence" value="ECO:0007669"/>
    <property type="project" value="InterPro"/>
</dbReference>
<dbReference type="PROSITE" id="PS50944">
    <property type="entry name" value="HTH_DTXR"/>
    <property type="match status" value="1"/>
</dbReference>
<evidence type="ECO:0000313" key="4">
    <source>
        <dbReference type="EMBL" id="EGC02951.1"/>
    </source>
</evidence>
<dbReference type="SUPFAM" id="SSF47979">
    <property type="entry name" value="Iron-dependent repressor protein, dimerization domain"/>
    <property type="match status" value="1"/>
</dbReference>
<dbReference type="SUPFAM" id="SSF46785">
    <property type="entry name" value="Winged helix' DNA-binding domain"/>
    <property type="match status" value="1"/>
</dbReference>
<dbReference type="Pfam" id="PF01325">
    <property type="entry name" value="Fe_dep_repress"/>
    <property type="match status" value="1"/>
</dbReference>
<dbReference type="InterPro" id="IPR036421">
    <property type="entry name" value="Fe_dep_repressor_sf"/>
</dbReference>
<dbReference type="Proteomes" id="UP000004259">
    <property type="component" value="Unassembled WGS sequence"/>
</dbReference>
<dbReference type="SMART" id="SM00529">
    <property type="entry name" value="HTH_DTXR"/>
    <property type="match status" value="1"/>
</dbReference>
<organism evidence="4 5">
    <name type="scientific">Ruminococcus albus 8</name>
    <dbReference type="NCBI Taxonomy" id="246199"/>
    <lineage>
        <taxon>Bacteria</taxon>
        <taxon>Bacillati</taxon>
        <taxon>Bacillota</taxon>
        <taxon>Clostridia</taxon>
        <taxon>Eubacteriales</taxon>
        <taxon>Oscillospiraceae</taxon>
        <taxon>Ruminococcus</taxon>
    </lineage>
</organism>
<accession>E9SCY4</accession>
<dbReference type="GO" id="GO:0003677">
    <property type="term" value="F:DNA binding"/>
    <property type="evidence" value="ECO:0007669"/>
    <property type="project" value="InterPro"/>
</dbReference>
<dbReference type="PANTHER" id="PTHR33238:SF11">
    <property type="entry name" value="TRANSCRIPTIONAL REGULATOR MNTR"/>
    <property type="match status" value="1"/>
</dbReference>
<dbReference type="InterPro" id="IPR022687">
    <property type="entry name" value="HTH_DTXR"/>
</dbReference>
<sequence>MLTKSQKKYLFAIYLLGQDGGSVKSTSVSDFLNVSKASTVKMTQKLIEEQYIIKEPYREIRLTQKGIREANKLFTPSVILQNFLIATVGVPSDKAREASVIIASELDEETLDKLVKYSLSLAK</sequence>
<dbReference type="PANTHER" id="PTHR33238">
    <property type="entry name" value="IRON (METAL) DEPENDENT REPRESSOR, DTXR FAMILY"/>
    <property type="match status" value="1"/>
</dbReference>
<dbReference type="Gene3D" id="1.10.10.10">
    <property type="entry name" value="Winged helix-like DNA-binding domain superfamily/Winged helix DNA-binding domain"/>
    <property type="match status" value="1"/>
</dbReference>
<protein>
    <submittedName>
        <fullName evidence="4">Iron dependent repressor, N-terminal DNA binding domain protein</fullName>
    </submittedName>
</protein>
<reference evidence="4 5" key="1">
    <citation type="submission" date="2011-02" db="EMBL/GenBank/DDBJ databases">
        <authorList>
            <person name="Nelson K.E."/>
            <person name="Sutton G."/>
            <person name="Torralba M."/>
            <person name="Durkin S."/>
            <person name="Harkins D."/>
            <person name="Montgomery R."/>
            <person name="Ziemer C."/>
            <person name="Klaassens E."/>
            <person name="Ocuiv P."/>
            <person name="Morrison M."/>
        </authorList>
    </citation>
    <scope>NUCLEOTIDE SEQUENCE [LARGE SCALE GENOMIC DNA]</scope>
    <source>
        <strain evidence="4 5">8</strain>
    </source>
</reference>
<dbReference type="AlphaFoldDB" id="E9SCY4"/>
<comment type="subunit">
    <text evidence="2">Homodimer.</text>
</comment>
<gene>
    <name evidence="4" type="ORF">CUS_6738</name>
</gene>
<dbReference type="EMBL" id="ADKM02000085">
    <property type="protein sequence ID" value="EGC02951.1"/>
    <property type="molecule type" value="Genomic_DNA"/>
</dbReference>
<dbReference type="GO" id="GO:0046914">
    <property type="term" value="F:transition metal ion binding"/>
    <property type="evidence" value="ECO:0007669"/>
    <property type="project" value="InterPro"/>
</dbReference>
<comment type="caution">
    <text evidence="4">The sequence shown here is derived from an EMBL/GenBank/DDBJ whole genome shotgun (WGS) entry which is preliminary data.</text>
</comment>
<name>E9SCY4_RUMAL</name>